<dbReference type="STRING" id="115433.SAMN05421835_104141"/>
<feature type="domain" description="ABC transmembrane type-2" evidence="7">
    <location>
        <begin position="27"/>
        <end position="264"/>
    </location>
</feature>
<dbReference type="RefSeq" id="WP_091505349.1">
    <property type="nucleotide sequence ID" value="NZ_FORP01000004.1"/>
</dbReference>
<feature type="transmembrane region" description="Helical" evidence="6">
    <location>
        <begin position="63"/>
        <end position="86"/>
    </location>
</feature>
<gene>
    <name evidence="8" type="ORF">SAMN05421835_104141</name>
</gene>
<dbReference type="EMBL" id="FORP01000004">
    <property type="protein sequence ID" value="SFJ27668.1"/>
    <property type="molecule type" value="Genomic_DNA"/>
</dbReference>
<dbReference type="GO" id="GO:0043190">
    <property type="term" value="C:ATP-binding cassette (ABC) transporter complex"/>
    <property type="evidence" value="ECO:0007669"/>
    <property type="project" value="InterPro"/>
</dbReference>
<dbReference type="PANTHER" id="PTHR43229">
    <property type="entry name" value="NODULATION PROTEIN J"/>
    <property type="match status" value="1"/>
</dbReference>
<feature type="transmembrane region" description="Helical" evidence="6">
    <location>
        <begin position="178"/>
        <end position="195"/>
    </location>
</feature>
<feature type="transmembrane region" description="Helical" evidence="6">
    <location>
        <begin position="238"/>
        <end position="257"/>
    </location>
</feature>
<accession>A0A1I3Q1D2</accession>
<dbReference type="InterPro" id="IPR013525">
    <property type="entry name" value="ABC2_TM"/>
</dbReference>
<comment type="subcellular location">
    <subcellularLocation>
        <location evidence="6">Cell membrane</location>
        <topology evidence="6">Multi-pass membrane protein</topology>
    </subcellularLocation>
    <subcellularLocation>
        <location evidence="1">Membrane</location>
        <topology evidence="1">Multi-pass membrane protein</topology>
    </subcellularLocation>
</comment>
<keyword evidence="3 6" id="KW-1133">Transmembrane helix</keyword>
<keyword evidence="5" id="KW-0046">Antibiotic resistance</keyword>
<name>A0A1I3Q1D2_9PSEU</name>
<keyword evidence="4 6" id="KW-0472">Membrane</keyword>
<feature type="transmembrane region" description="Helical" evidence="6">
    <location>
        <begin position="144"/>
        <end position="166"/>
    </location>
</feature>
<evidence type="ECO:0000256" key="2">
    <source>
        <dbReference type="ARBA" id="ARBA00022692"/>
    </source>
</evidence>
<dbReference type="Proteomes" id="UP000199025">
    <property type="component" value="Unassembled WGS sequence"/>
</dbReference>
<dbReference type="PIRSF" id="PIRSF006648">
    <property type="entry name" value="DrrB"/>
    <property type="match status" value="1"/>
</dbReference>
<keyword evidence="6" id="KW-0813">Transport</keyword>
<dbReference type="InterPro" id="IPR051784">
    <property type="entry name" value="Nod_factor_ABC_transporter"/>
</dbReference>
<evidence type="ECO:0000256" key="3">
    <source>
        <dbReference type="ARBA" id="ARBA00022989"/>
    </source>
</evidence>
<organism evidence="8 9">
    <name type="scientific">Amycolatopsis sacchari</name>
    <dbReference type="NCBI Taxonomy" id="115433"/>
    <lineage>
        <taxon>Bacteria</taxon>
        <taxon>Bacillati</taxon>
        <taxon>Actinomycetota</taxon>
        <taxon>Actinomycetes</taxon>
        <taxon>Pseudonocardiales</taxon>
        <taxon>Pseudonocardiaceae</taxon>
        <taxon>Amycolatopsis</taxon>
    </lineage>
</organism>
<evidence type="ECO:0000256" key="6">
    <source>
        <dbReference type="RuleBase" id="RU361157"/>
    </source>
</evidence>
<proteinExistence type="inferred from homology"/>
<dbReference type="GO" id="GO:0046677">
    <property type="term" value="P:response to antibiotic"/>
    <property type="evidence" value="ECO:0007669"/>
    <property type="project" value="UniProtKB-KW"/>
</dbReference>
<keyword evidence="6" id="KW-1003">Cell membrane</keyword>
<feature type="transmembrane region" description="Helical" evidence="6">
    <location>
        <begin position="28"/>
        <end position="48"/>
    </location>
</feature>
<reference evidence="8 9" key="1">
    <citation type="submission" date="2016-10" db="EMBL/GenBank/DDBJ databases">
        <authorList>
            <person name="de Groot N.N."/>
        </authorList>
    </citation>
    <scope>NUCLEOTIDE SEQUENCE [LARGE SCALE GENOMIC DNA]</scope>
    <source>
        <strain evidence="8 9">DSM 44468</strain>
    </source>
</reference>
<dbReference type="GO" id="GO:0140359">
    <property type="term" value="F:ABC-type transporter activity"/>
    <property type="evidence" value="ECO:0007669"/>
    <property type="project" value="InterPro"/>
</dbReference>
<evidence type="ECO:0000256" key="4">
    <source>
        <dbReference type="ARBA" id="ARBA00023136"/>
    </source>
</evidence>
<comment type="similarity">
    <text evidence="6">Belongs to the ABC-2 integral membrane protein family.</text>
</comment>
<dbReference type="InterPro" id="IPR000412">
    <property type="entry name" value="ABC_2_transport"/>
</dbReference>
<evidence type="ECO:0000256" key="5">
    <source>
        <dbReference type="ARBA" id="ARBA00023251"/>
    </source>
</evidence>
<dbReference type="PANTHER" id="PTHR43229:SF2">
    <property type="entry name" value="NODULATION PROTEIN J"/>
    <property type="match status" value="1"/>
</dbReference>
<sequence length="267" mass="28822">MNALVKGLSDGGVITWRNLLNVRRNPDWLMAATLQPIMFVLLFAYVFGDAIGGDAGGGAYREFLIAGIFAQTVAFNSAFTVIGFANDLQKGIIDRFRSLPMSRLAVVFGRTTSDLVVSVVALVVMSLCGLIVGWRIRGSVLDAVFAYLLMLLFAWALSWIGALIGLAARSVEVAQSAGLIWMFPLSFISSAFVPLDKLPGVLGVLAEWNPFTAVINATRELFGNRFGTPPTGWPAEHAALYTVLCCVGIIVVFAPLATARYRRVASR</sequence>
<protein>
    <recommendedName>
        <fullName evidence="6">Transport permease protein</fullName>
    </recommendedName>
</protein>
<dbReference type="Pfam" id="PF01061">
    <property type="entry name" value="ABC2_membrane"/>
    <property type="match status" value="1"/>
</dbReference>
<keyword evidence="2 6" id="KW-0812">Transmembrane</keyword>
<dbReference type="AlphaFoldDB" id="A0A1I3Q1D2"/>
<evidence type="ECO:0000313" key="8">
    <source>
        <dbReference type="EMBL" id="SFJ27668.1"/>
    </source>
</evidence>
<dbReference type="OrthoDB" id="3370990at2"/>
<dbReference type="InterPro" id="IPR047817">
    <property type="entry name" value="ABC2_TM_bact-type"/>
</dbReference>
<evidence type="ECO:0000313" key="9">
    <source>
        <dbReference type="Proteomes" id="UP000199025"/>
    </source>
</evidence>
<keyword evidence="9" id="KW-1185">Reference proteome</keyword>
<feature type="transmembrane region" description="Helical" evidence="6">
    <location>
        <begin position="107"/>
        <end position="132"/>
    </location>
</feature>
<evidence type="ECO:0000259" key="7">
    <source>
        <dbReference type="PROSITE" id="PS51012"/>
    </source>
</evidence>
<dbReference type="PROSITE" id="PS51012">
    <property type="entry name" value="ABC_TM2"/>
    <property type="match status" value="1"/>
</dbReference>
<evidence type="ECO:0000256" key="1">
    <source>
        <dbReference type="ARBA" id="ARBA00004141"/>
    </source>
</evidence>